<reference evidence="2" key="1">
    <citation type="submission" date="2021-01" db="EMBL/GenBank/DDBJ databases">
        <authorList>
            <person name="Corre E."/>
            <person name="Pelletier E."/>
            <person name="Niang G."/>
            <person name="Scheremetjew M."/>
            <person name="Finn R."/>
            <person name="Kale V."/>
            <person name="Holt S."/>
            <person name="Cochrane G."/>
            <person name="Meng A."/>
            <person name="Brown T."/>
            <person name="Cohen L."/>
        </authorList>
    </citation>
    <scope>NUCLEOTIDE SEQUENCE</scope>
    <source>
        <strain evidence="2">CCAP 955/1</strain>
    </source>
</reference>
<feature type="compositionally biased region" description="Basic and acidic residues" evidence="1">
    <location>
        <begin position="50"/>
        <end position="59"/>
    </location>
</feature>
<name>A0A7S3GPR4_9STRA</name>
<gene>
    <name evidence="2" type="ORF">SELO1098_LOCUS1584</name>
</gene>
<protein>
    <submittedName>
        <fullName evidence="2">Uncharacterized protein</fullName>
    </submittedName>
</protein>
<accession>A0A7S3GPR4</accession>
<feature type="compositionally biased region" description="Low complexity" evidence="1">
    <location>
        <begin position="299"/>
        <end position="315"/>
    </location>
</feature>
<dbReference type="AlphaFoldDB" id="A0A7S3GPR4"/>
<feature type="compositionally biased region" description="Low complexity" evidence="1">
    <location>
        <begin position="257"/>
        <end position="282"/>
    </location>
</feature>
<feature type="region of interest" description="Disordered" evidence="1">
    <location>
        <begin position="248"/>
        <end position="321"/>
    </location>
</feature>
<organism evidence="2">
    <name type="scientific">Spumella elongata</name>
    <dbReference type="NCBI Taxonomy" id="89044"/>
    <lineage>
        <taxon>Eukaryota</taxon>
        <taxon>Sar</taxon>
        <taxon>Stramenopiles</taxon>
        <taxon>Ochrophyta</taxon>
        <taxon>Chrysophyceae</taxon>
        <taxon>Chromulinales</taxon>
        <taxon>Chromulinaceae</taxon>
        <taxon>Spumella</taxon>
    </lineage>
</organism>
<dbReference type="EMBL" id="HBIC01003064">
    <property type="protein sequence ID" value="CAE0272758.1"/>
    <property type="molecule type" value="Transcribed_RNA"/>
</dbReference>
<sequence>MATLLPTLDLGQPLLSSTSSENLTARIYVDCSDNSVVRLPQVQPKTGGLEGKDHYDACKKGPPKRNKAAVLTPLEVPEDNLCFSDSDSDSDSSCSSYSSSESESRWNSVKTVADHLRHLSTHSISQETIPDTDVPSIRPVVSSAVESRSVKVMKSHVASDLLHRNHHILLHHGQTALNAHMQITVKSKAATEIAAHAVVTEIPALLAGHRNRAHLSALEGYLHPLGAPAISPKGLAVNHFAGHGAPPLHRNSTGLMSPSPLLSPSSALHRSSLHSAHANRSSVALVRTPVHRTRSIRGTSPTPHSLSPSPSPHSSLKMKDK</sequence>
<feature type="compositionally biased region" description="Low complexity" evidence="1">
    <location>
        <begin position="91"/>
        <end position="101"/>
    </location>
</feature>
<evidence type="ECO:0000256" key="1">
    <source>
        <dbReference type="SAM" id="MobiDB-lite"/>
    </source>
</evidence>
<feature type="region of interest" description="Disordered" evidence="1">
    <location>
        <begin position="43"/>
        <end position="64"/>
    </location>
</feature>
<feature type="region of interest" description="Disordered" evidence="1">
    <location>
        <begin position="82"/>
        <end position="101"/>
    </location>
</feature>
<evidence type="ECO:0000313" key="2">
    <source>
        <dbReference type="EMBL" id="CAE0272758.1"/>
    </source>
</evidence>
<proteinExistence type="predicted"/>